<dbReference type="InterPro" id="IPR052564">
    <property type="entry name" value="N-acetyltrans/Recomb-assoc"/>
</dbReference>
<organism evidence="2 3">
    <name type="scientific">Aquimarina mytili</name>
    <dbReference type="NCBI Taxonomy" id="874423"/>
    <lineage>
        <taxon>Bacteria</taxon>
        <taxon>Pseudomonadati</taxon>
        <taxon>Bacteroidota</taxon>
        <taxon>Flavobacteriia</taxon>
        <taxon>Flavobacteriales</taxon>
        <taxon>Flavobacteriaceae</taxon>
        <taxon>Aquimarina</taxon>
    </lineage>
</organism>
<reference evidence="2" key="1">
    <citation type="submission" date="2021-01" db="EMBL/GenBank/DDBJ databases">
        <authorList>
            <person name="Zhong Y.L."/>
        </authorList>
    </citation>
    <scope>NUCLEOTIDE SEQUENCE</scope>
    <source>
        <strain evidence="2">KCTC 23302</strain>
    </source>
</reference>
<protein>
    <submittedName>
        <fullName evidence="2">GNAT family N-acetyltransferase</fullName>
    </submittedName>
</protein>
<dbReference type="Proteomes" id="UP000651057">
    <property type="component" value="Unassembled WGS sequence"/>
</dbReference>
<comment type="caution">
    <text evidence="2">The sequence shown here is derived from an EMBL/GenBank/DDBJ whole genome shotgun (WGS) entry which is preliminary data.</text>
</comment>
<dbReference type="SUPFAM" id="SSF55729">
    <property type="entry name" value="Acyl-CoA N-acyltransferases (Nat)"/>
    <property type="match status" value="1"/>
</dbReference>
<proteinExistence type="predicted"/>
<dbReference type="Gene3D" id="3.40.630.30">
    <property type="match status" value="1"/>
</dbReference>
<dbReference type="Pfam" id="PF13673">
    <property type="entry name" value="Acetyltransf_10"/>
    <property type="match status" value="1"/>
</dbReference>
<gene>
    <name evidence="2" type="ORF">JJQ60_16705</name>
</gene>
<sequence>MKHRISRATDIDLPLMQRLFYQTVTTYGSMLFTKSEIKIYSRLATNKLYWQKKFKKDFIYNAKLNGEIVGSFSMDTFGNIEYVFVHQNYQGHGIATDLYKTIEEVAKQNNINTLTTQINIFTKPFFEKSGFEIIKNEVEVVGGEKIVSYSGVKKI</sequence>
<dbReference type="GO" id="GO:0016747">
    <property type="term" value="F:acyltransferase activity, transferring groups other than amino-acyl groups"/>
    <property type="evidence" value="ECO:0007669"/>
    <property type="project" value="InterPro"/>
</dbReference>
<dbReference type="EMBL" id="JAERQJ010000007">
    <property type="protein sequence ID" value="MBL0685175.1"/>
    <property type="molecule type" value="Genomic_DNA"/>
</dbReference>
<dbReference type="InterPro" id="IPR016181">
    <property type="entry name" value="Acyl_CoA_acyltransferase"/>
</dbReference>
<accession>A0A937A5A5</accession>
<dbReference type="RefSeq" id="WP_201922958.1">
    <property type="nucleotide sequence ID" value="NZ_BAABAX010000020.1"/>
</dbReference>
<evidence type="ECO:0000313" key="2">
    <source>
        <dbReference type="EMBL" id="MBL0685175.1"/>
    </source>
</evidence>
<dbReference type="AlphaFoldDB" id="A0A937A5A5"/>
<feature type="domain" description="N-acetyltransferase" evidence="1">
    <location>
        <begin position="3"/>
        <end position="155"/>
    </location>
</feature>
<dbReference type="PANTHER" id="PTHR43451:SF1">
    <property type="entry name" value="ACETYLTRANSFERASE"/>
    <property type="match status" value="1"/>
</dbReference>
<dbReference type="InterPro" id="IPR000182">
    <property type="entry name" value="GNAT_dom"/>
</dbReference>
<evidence type="ECO:0000313" key="3">
    <source>
        <dbReference type="Proteomes" id="UP000651057"/>
    </source>
</evidence>
<dbReference type="CDD" id="cd04301">
    <property type="entry name" value="NAT_SF"/>
    <property type="match status" value="1"/>
</dbReference>
<name>A0A937A5A5_9FLAO</name>
<evidence type="ECO:0000259" key="1">
    <source>
        <dbReference type="PROSITE" id="PS51186"/>
    </source>
</evidence>
<dbReference type="PANTHER" id="PTHR43451">
    <property type="entry name" value="ACETYLTRANSFERASE (GNAT) FAMILY PROTEIN"/>
    <property type="match status" value="1"/>
</dbReference>
<dbReference type="PROSITE" id="PS51186">
    <property type="entry name" value="GNAT"/>
    <property type="match status" value="1"/>
</dbReference>
<keyword evidence="3" id="KW-1185">Reference proteome</keyword>